<dbReference type="Gene3D" id="3.40.50.1000">
    <property type="entry name" value="HAD superfamily/HAD-like"/>
    <property type="match status" value="2"/>
</dbReference>
<dbReference type="PANTHER" id="PTHR10000:SF8">
    <property type="entry name" value="HAD SUPERFAMILY HYDROLASE-LIKE, TYPE 3"/>
    <property type="match status" value="1"/>
</dbReference>
<dbReference type="Proteomes" id="UP000198654">
    <property type="component" value="Unassembled WGS sequence"/>
</dbReference>
<dbReference type="EMBL" id="FNGI01000001">
    <property type="protein sequence ID" value="SDL06149.1"/>
    <property type="molecule type" value="Genomic_DNA"/>
</dbReference>
<name>A0A1G9GZR8_9GAMM</name>
<dbReference type="InterPro" id="IPR023214">
    <property type="entry name" value="HAD_sf"/>
</dbReference>
<dbReference type="SUPFAM" id="SSF56784">
    <property type="entry name" value="HAD-like"/>
    <property type="match status" value="1"/>
</dbReference>
<dbReference type="GO" id="GO:0016791">
    <property type="term" value="F:phosphatase activity"/>
    <property type="evidence" value="ECO:0007669"/>
    <property type="project" value="TreeGrafter"/>
</dbReference>
<dbReference type="GO" id="GO:0000287">
    <property type="term" value="F:magnesium ion binding"/>
    <property type="evidence" value="ECO:0007669"/>
    <property type="project" value="TreeGrafter"/>
</dbReference>
<organism evidence="1 2">
    <name type="scientific">Modicisalibacter muralis</name>
    <dbReference type="NCBI Taxonomy" id="119000"/>
    <lineage>
        <taxon>Bacteria</taxon>
        <taxon>Pseudomonadati</taxon>
        <taxon>Pseudomonadota</taxon>
        <taxon>Gammaproteobacteria</taxon>
        <taxon>Oceanospirillales</taxon>
        <taxon>Halomonadaceae</taxon>
        <taxon>Modicisalibacter</taxon>
    </lineage>
</organism>
<dbReference type="STRING" id="119000.SAMN05661010_00873"/>
<proteinExistence type="predicted"/>
<dbReference type="OrthoDB" id="5292903at2"/>
<gene>
    <name evidence="1" type="ORF">SAMN05661010_00873</name>
</gene>
<reference evidence="1 2" key="1">
    <citation type="submission" date="2016-10" db="EMBL/GenBank/DDBJ databases">
        <authorList>
            <person name="de Groot N.N."/>
        </authorList>
    </citation>
    <scope>NUCLEOTIDE SEQUENCE [LARGE SCALE GENOMIC DNA]</scope>
    <source>
        <strain evidence="1 2">DSM 14789</strain>
    </source>
</reference>
<dbReference type="InterPro" id="IPR006379">
    <property type="entry name" value="HAD-SF_hydro_IIB"/>
</dbReference>
<accession>A0A1G9GZR8</accession>
<evidence type="ECO:0008006" key="3">
    <source>
        <dbReference type="Google" id="ProtNLM"/>
    </source>
</evidence>
<sequence>MSRFADADPRLLGHVDIVLTDVDDTLTRHGKLSPSTLDAMARLMDAGIRVIPVTGGCAGWCDHIVRAWPVTAIIGESGAFRFRMSSKGSLEQRFVRPLAELRDEQQALLRIAAQALQRVPAASLAADQPYRLADVAVDHAQDVGPLAGEQVASIIEVFRTSGAHARASSIHVNAWFGDHDKATMAARLLSEDLELSASAQAQRVLFIGDAPNDESLFRAYPLSVGVANIKPHLETLAHGPRWLCDASHGEGFSEMANRLLAVRQEVMLP</sequence>
<keyword evidence="2" id="KW-1185">Reference proteome</keyword>
<dbReference type="NCBIfam" id="TIGR01484">
    <property type="entry name" value="HAD-SF-IIB"/>
    <property type="match status" value="1"/>
</dbReference>
<protein>
    <recommendedName>
        <fullName evidence="3">Hydroxymethylpyrimidine pyrophosphatase</fullName>
    </recommendedName>
</protein>
<evidence type="ECO:0000313" key="2">
    <source>
        <dbReference type="Proteomes" id="UP000198654"/>
    </source>
</evidence>
<evidence type="ECO:0000313" key="1">
    <source>
        <dbReference type="EMBL" id="SDL06149.1"/>
    </source>
</evidence>
<dbReference type="PANTHER" id="PTHR10000">
    <property type="entry name" value="PHOSPHOSERINE PHOSPHATASE"/>
    <property type="match status" value="1"/>
</dbReference>
<dbReference type="InterPro" id="IPR036412">
    <property type="entry name" value="HAD-like_sf"/>
</dbReference>
<dbReference type="GO" id="GO:0005829">
    <property type="term" value="C:cytosol"/>
    <property type="evidence" value="ECO:0007669"/>
    <property type="project" value="TreeGrafter"/>
</dbReference>
<dbReference type="AlphaFoldDB" id="A0A1G9GZR8"/>
<dbReference type="RefSeq" id="WP_089725807.1">
    <property type="nucleotide sequence ID" value="NZ_FNGI01000001.1"/>
</dbReference>